<proteinExistence type="predicted"/>
<sequence length="113" mass="12163">MRKESATSSSPYSAVFARIIPIPPAFFTTKLFSTLGFPPRSHTTILPETLLLIKLSLVHRRKSRSIVPAPTVVIHGATLDTDASLGPLFPAELDTRIPCAVAANVPIAIMSLE</sequence>
<evidence type="ECO:0000313" key="1">
    <source>
        <dbReference type="EMBL" id="RYR42436.1"/>
    </source>
</evidence>
<comment type="caution">
    <text evidence="1">The sequence shown here is derived from an EMBL/GenBank/DDBJ whole genome shotgun (WGS) entry which is preliminary data.</text>
</comment>
<reference evidence="1 2" key="1">
    <citation type="submission" date="2019-01" db="EMBL/GenBank/DDBJ databases">
        <title>Sequencing of cultivated peanut Arachis hypogaea provides insights into genome evolution and oil improvement.</title>
        <authorList>
            <person name="Chen X."/>
        </authorList>
    </citation>
    <scope>NUCLEOTIDE SEQUENCE [LARGE SCALE GENOMIC DNA]</scope>
    <source>
        <strain evidence="2">cv. Fuhuasheng</strain>
        <tissue evidence="1">Leaves</tissue>
    </source>
</reference>
<protein>
    <submittedName>
        <fullName evidence="1">Uncharacterized protein</fullName>
    </submittedName>
</protein>
<name>A0A445BV32_ARAHY</name>
<organism evidence="1 2">
    <name type="scientific">Arachis hypogaea</name>
    <name type="common">Peanut</name>
    <dbReference type="NCBI Taxonomy" id="3818"/>
    <lineage>
        <taxon>Eukaryota</taxon>
        <taxon>Viridiplantae</taxon>
        <taxon>Streptophyta</taxon>
        <taxon>Embryophyta</taxon>
        <taxon>Tracheophyta</taxon>
        <taxon>Spermatophyta</taxon>
        <taxon>Magnoliopsida</taxon>
        <taxon>eudicotyledons</taxon>
        <taxon>Gunneridae</taxon>
        <taxon>Pentapetalae</taxon>
        <taxon>rosids</taxon>
        <taxon>fabids</taxon>
        <taxon>Fabales</taxon>
        <taxon>Fabaceae</taxon>
        <taxon>Papilionoideae</taxon>
        <taxon>50 kb inversion clade</taxon>
        <taxon>dalbergioids sensu lato</taxon>
        <taxon>Dalbergieae</taxon>
        <taxon>Pterocarpus clade</taxon>
        <taxon>Arachis</taxon>
    </lineage>
</organism>
<accession>A0A445BV32</accession>
<dbReference type="EMBL" id="SDMP01000008">
    <property type="protein sequence ID" value="RYR42436.1"/>
    <property type="molecule type" value="Genomic_DNA"/>
</dbReference>
<dbReference type="AlphaFoldDB" id="A0A445BV32"/>
<evidence type="ECO:0000313" key="2">
    <source>
        <dbReference type="Proteomes" id="UP000289738"/>
    </source>
</evidence>
<keyword evidence="2" id="KW-1185">Reference proteome</keyword>
<gene>
    <name evidence="1" type="ORF">Ahy_A08g038926</name>
</gene>
<dbReference type="Proteomes" id="UP000289738">
    <property type="component" value="Chromosome A08"/>
</dbReference>